<feature type="chain" id="PRO_5016259628" evidence="8">
    <location>
        <begin position="25"/>
        <end position="543"/>
    </location>
</feature>
<evidence type="ECO:0000256" key="7">
    <source>
        <dbReference type="ARBA" id="ARBA00023288"/>
    </source>
</evidence>
<dbReference type="Pfam" id="PF04389">
    <property type="entry name" value="Peptidase_M28"/>
    <property type="match status" value="1"/>
</dbReference>
<keyword evidence="4" id="KW-0677">Repeat</keyword>
<proteinExistence type="predicted"/>
<reference evidence="10 11" key="1">
    <citation type="submission" date="2018-05" db="EMBL/GenBank/DDBJ databases">
        <title>Annotation of the Mycoplasma phocidae genome.</title>
        <authorList>
            <person name="Brown D.R."/>
            <person name="Kutish G.F."/>
            <person name="Frasca S.Jr."/>
        </authorList>
    </citation>
    <scope>NUCLEOTIDE SEQUENCE [LARGE SCALE GENOMIC DNA]</scope>
    <source>
        <strain evidence="10 11">105</strain>
    </source>
</reference>
<organism evidence="10 11">
    <name type="scientific">[Mycoplasma] phocae</name>
    <dbReference type="NCBI Taxonomy" id="142651"/>
    <lineage>
        <taxon>Bacteria</taxon>
        <taxon>Bacillati</taxon>
        <taxon>Mycoplasmatota</taxon>
        <taxon>Mycoplasmoidales</taxon>
        <taxon>Metamycoplasmataceae</taxon>
        <taxon>Metamycoplasma</taxon>
    </lineage>
</organism>
<keyword evidence="5" id="KW-0472">Membrane</keyword>
<keyword evidence="7" id="KW-0449">Lipoprotein</keyword>
<comment type="subcellular location">
    <subcellularLocation>
        <location evidence="1">Cell membrane</location>
        <topology evidence="1">Lipid-anchor</topology>
    </subcellularLocation>
</comment>
<dbReference type="PROSITE" id="PS51257">
    <property type="entry name" value="PROKAR_LIPOPROTEIN"/>
    <property type="match status" value="1"/>
</dbReference>
<evidence type="ECO:0000259" key="9">
    <source>
        <dbReference type="Pfam" id="PF04389"/>
    </source>
</evidence>
<dbReference type="RefSeq" id="WP_114191042.1">
    <property type="nucleotide sequence ID" value="NZ_CP029295.1"/>
</dbReference>
<dbReference type="InterPro" id="IPR049890">
    <property type="entry name" value="VlpA-F-like_signal"/>
</dbReference>
<evidence type="ECO:0000313" key="11">
    <source>
        <dbReference type="Proteomes" id="UP000252477"/>
    </source>
</evidence>
<evidence type="ECO:0000256" key="8">
    <source>
        <dbReference type="SAM" id="SignalP"/>
    </source>
</evidence>
<dbReference type="InterPro" id="IPR045175">
    <property type="entry name" value="M28_fam"/>
</dbReference>
<dbReference type="PANTHER" id="PTHR12147">
    <property type="entry name" value="METALLOPEPTIDASE M28 FAMILY MEMBER"/>
    <property type="match status" value="1"/>
</dbReference>
<gene>
    <name evidence="10" type="ORF">DA803_02500</name>
</gene>
<dbReference type="SUPFAM" id="SSF53187">
    <property type="entry name" value="Zn-dependent exopeptidases"/>
    <property type="match status" value="1"/>
</dbReference>
<evidence type="ECO:0000256" key="2">
    <source>
        <dbReference type="ARBA" id="ARBA00022475"/>
    </source>
</evidence>
<dbReference type="PANTHER" id="PTHR12147:SF26">
    <property type="entry name" value="PEPTIDASE M28 DOMAIN-CONTAINING PROTEIN"/>
    <property type="match status" value="1"/>
</dbReference>
<dbReference type="GO" id="GO:0005886">
    <property type="term" value="C:plasma membrane"/>
    <property type="evidence" value="ECO:0007669"/>
    <property type="project" value="UniProtKB-SubCell"/>
</dbReference>
<keyword evidence="6" id="KW-0564">Palmitate</keyword>
<keyword evidence="10" id="KW-0378">Hydrolase</keyword>
<evidence type="ECO:0000256" key="5">
    <source>
        <dbReference type="ARBA" id="ARBA00023136"/>
    </source>
</evidence>
<evidence type="ECO:0000256" key="6">
    <source>
        <dbReference type="ARBA" id="ARBA00023139"/>
    </source>
</evidence>
<accession>A0A2Z5IQS0</accession>
<sequence>MKKSLKIVISLASVSTLASFPLIAASCTNKSENSKVSDLEVYKQFNEFINNTHGRKAENINNFKESSLMLEKDGDKIVKSLGIKLENGKALTSDVLDPLYAENVEIDSQRNIYGSYHAYRVLRKMISSMGYENHTGNVITYPDQSTYGSIESKAAPDSKINRLNGNAVTTFKEDGKHQAIVNKAYEDMKKTGFITQGFLYDTASSRINNIGNNIIVTINPGEKNLKGKENKQREVKDFYIVSHYDSTNNVGPKGISWGATDNATGVAVNLSLLKYFSNPINRDRLGVRLHVIFVDAEELGKLGSEAFVAQFLKSKKDSKQVETNPLLKNSIGMINLDTVAGGDRMYVHSPNTSPSLGRVYGNLSTIIRDQINAISRIRSQNLKDPSQELEIHPQFTPGEYKPGETGDWSDHAPFYRNANLPVAYIESTNFAVKSKQGVYDGYAQTTNPKAWVLKDGKNIDSLVKRKINNGLIEVYDWPDGLKIEDFAIAGDIWHSDLDRPEWVLANVGDRFYRQQDTVFESLKEYFASMYSIDEKTDGIAYII</sequence>
<dbReference type="GO" id="GO:0008235">
    <property type="term" value="F:metalloexopeptidase activity"/>
    <property type="evidence" value="ECO:0007669"/>
    <property type="project" value="InterPro"/>
</dbReference>
<name>A0A2Z5IQS0_9BACT</name>
<dbReference type="AlphaFoldDB" id="A0A2Z5IQS0"/>
<dbReference type="Gene3D" id="3.40.630.10">
    <property type="entry name" value="Zn peptidases"/>
    <property type="match status" value="1"/>
</dbReference>
<keyword evidence="3 8" id="KW-0732">Signal</keyword>
<feature type="signal peptide" evidence="8">
    <location>
        <begin position="1"/>
        <end position="24"/>
    </location>
</feature>
<keyword evidence="10" id="KW-0645">Protease</keyword>
<evidence type="ECO:0000256" key="4">
    <source>
        <dbReference type="ARBA" id="ARBA00022737"/>
    </source>
</evidence>
<dbReference type="NCBIfam" id="NF033817">
    <property type="entry name" value="Mplas_variab_LP"/>
    <property type="match status" value="1"/>
</dbReference>
<dbReference type="GO" id="GO:0006508">
    <property type="term" value="P:proteolysis"/>
    <property type="evidence" value="ECO:0007669"/>
    <property type="project" value="UniProtKB-KW"/>
</dbReference>
<feature type="domain" description="Peptidase M28" evidence="9">
    <location>
        <begin position="235"/>
        <end position="430"/>
    </location>
</feature>
<dbReference type="Proteomes" id="UP000252477">
    <property type="component" value="Chromosome"/>
</dbReference>
<dbReference type="KEGG" id="mpho:DA803_02500"/>
<dbReference type="EMBL" id="CP029295">
    <property type="protein sequence ID" value="AXE60942.1"/>
    <property type="molecule type" value="Genomic_DNA"/>
</dbReference>
<keyword evidence="2" id="KW-1003">Cell membrane</keyword>
<evidence type="ECO:0000313" key="10">
    <source>
        <dbReference type="EMBL" id="AXE60942.1"/>
    </source>
</evidence>
<dbReference type="OrthoDB" id="9762302at2"/>
<keyword evidence="11" id="KW-1185">Reference proteome</keyword>
<dbReference type="InterPro" id="IPR007484">
    <property type="entry name" value="Peptidase_M28"/>
</dbReference>
<keyword evidence="10" id="KW-0482">Metalloprotease</keyword>
<evidence type="ECO:0000256" key="3">
    <source>
        <dbReference type="ARBA" id="ARBA00022729"/>
    </source>
</evidence>
<protein>
    <submittedName>
        <fullName evidence="10">Metalloprotease</fullName>
    </submittedName>
</protein>
<evidence type="ECO:0000256" key="1">
    <source>
        <dbReference type="ARBA" id="ARBA00004193"/>
    </source>
</evidence>